<dbReference type="InterPro" id="IPR033469">
    <property type="entry name" value="CYTH-like_dom_sf"/>
</dbReference>
<dbReference type="EMBL" id="JAKZHW010000001">
    <property type="protein sequence ID" value="MCH8614602.1"/>
    <property type="molecule type" value="Genomic_DNA"/>
</dbReference>
<dbReference type="Gene3D" id="2.40.320.10">
    <property type="entry name" value="Hypothetical Protein Pfu-838710-001"/>
    <property type="match status" value="1"/>
</dbReference>
<sequence>MSKSHGSHGSGLSAFNLTDAVEIKVTIRPDQELRAERAMEVNEDSASVRLIYFFETPELDLFDAGIALRARLVKGDADNSTVKFRSERIEMVAPEWYRSEGFKVEADWVGDRAVYSVSLTREQGRNEIQNVAKGDRAIDKLFSKDQERFFKEVYRGPIDFPQLRVMGPIRALRWKMKYPGFPHQLSVEEWRLPNGDDLVEVSIKVAPAEALEARTAFEELLVTLGLDPKGAQETKTRTALKYFAEVTKEPA</sequence>
<dbReference type="SUPFAM" id="SSF55154">
    <property type="entry name" value="CYTH-like phosphatases"/>
    <property type="match status" value="1"/>
</dbReference>
<accession>A0ABS9VI03</accession>
<dbReference type="Proteomes" id="UP001203058">
    <property type="component" value="Unassembled WGS sequence"/>
</dbReference>
<dbReference type="RefSeq" id="WP_241444961.1">
    <property type="nucleotide sequence ID" value="NZ_JAKZHW010000001.1"/>
</dbReference>
<proteinExistence type="predicted"/>
<reference evidence="1 2" key="1">
    <citation type="submission" date="2022-03" db="EMBL/GenBank/DDBJ databases">
        <authorList>
            <person name="Jo J.-H."/>
            <person name="Im W.-T."/>
        </authorList>
    </citation>
    <scope>NUCLEOTIDE SEQUENCE [LARGE SCALE GENOMIC DNA]</scope>
    <source>
        <strain evidence="1 2">SM33</strain>
    </source>
</reference>
<evidence type="ECO:0008006" key="3">
    <source>
        <dbReference type="Google" id="ProtNLM"/>
    </source>
</evidence>
<keyword evidence="2" id="KW-1185">Reference proteome</keyword>
<evidence type="ECO:0000313" key="2">
    <source>
        <dbReference type="Proteomes" id="UP001203058"/>
    </source>
</evidence>
<protein>
    <recommendedName>
        <fullName evidence="3">CYTH domain-containing protein</fullName>
    </recommendedName>
</protein>
<gene>
    <name evidence="1" type="ORF">LZ016_00575</name>
</gene>
<name>A0ABS9VI03_9SPHN</name>
<evidence type="ECO:0000313" key="1">
    <source>
        <dbReference type="EMBL" id="MCH8614602.1"/>
    </source>
</evidence>
<organism evidence="1 2">
    <name type="scientific">Sphingomonas telluris</name>
    <dbReference type="NCBI Taxonomy" id="2907998"/>
    <lineage>
        <taxon>Bacteria</taxon>
        <taxon>Pseudomonadati</taxon>
        <taxon>Pseudomonadota</taxon>
        <taxon>Alphaproteobacteria</taxon>
        <taxon>Sphingomonadales</taxon>
        <taxon>Sphingomonadaceae</taxon>
        <taxon>Sphingomonas</taxon>
    </lineage>
</organism>
<comment type="caution">
    <text evidence="1">The sequence shown here is derived from an EMBL/GenBank/DDBJ whole genome shotgun (WGS) entry which is preliminary data.</text>
</comment>